<dbReference type="Pfam" id="PF02816">
    <property type="entry name" value="Alpha_kinase"/>
    <property type="match status" value="1"/>
</dbReference>
<dbReference type="STRING" id="1157962.A0A250WPZ8"/>
<dbReference type="PROSITE" id="PS51158">
    <property type="entry name" value="ALPHA_KINASE"/>
    <property type="match status" value="1"/>
</dbReference>
<dbReference type="Gene3D" id="3.40.50.410">
    <property type="entry name" value="von Willebrand factor, type A domain"/>
    <property type="match status" value="1"/>
</dbReference>
<dbReference type="PROSITE" id="PS50234">
    <property type="entry name" value="VWFA"/>
    <property type="match status" value="1"/>
</dbReference>
<accession>A0A250WPZ8</accession>
<keyword evidence="3" id="KW-0547">Nucleotide-binding</keyword>
<dbReference type="CDD" id="cd00198">
    <property type="entry name" value="vWFA"/>
    <property type="match status" value="1"/>
</dbReference>
<evidence type="ECO:0000256" key="5">
    <source>
        <dbReference type="ARBA" id="ARBA00022840"/>
    </source>
</evidence>
<gene>
    <name evidence="9" type="ORF">CEUSTIGMA_g188.t1</name>
</gene>
<evidence type="ECO:0000256" key="6">
    <source>
        <dbReference type="SAM" id="MobiDB-lite"/>
    </source>
</evidence>
<evidence type="ECO:0000313" key="9">
    <source>
        <dbReference type="EMBL" id="GAX72732.1"/>
    </source>
</evidence>
<name>A0A250WPZ8_9CHLO</name>
<keyword evidence="2" id="KW-0808">Transferase</keyword>
<protein>
    <recommendedName>
        <fullName evidence="11">Alpha-type protein kinase domain-containing protein</fullName>
    </recommendedName>
</protein>
<dbReference type="PANTHER" id="PTHR45992">
    <property type="entry name" value="EUKARYOTIC ELONGATION FACTOR 2 KINASE-RELATED"/>
    <property type="match status" value="1"/>
</dbReference>
<evidence type="ECO:0000256" key="2">
    <source>
        <dbReference type="ARBA" id="ARBA00022679"/>
    </source>
</evidence>
<dbReference type="EMBL" id="BEGY01000001">
    <property type="protein sequence ID" value="GAX72732.1"/>
    <property type="molecule type" value="Genomic_DNA"/>
</dbReference>
<feature type="domain" description="Alpha-type protein kinase" evidence="8">
    <location>
        <begin position="476"/>
        <end position="711"/>
    </location>
</feature>
<dbReference type="InterPro" id="IPR004166">
    <property type="entry name" value="a-kinase_dom"/>
</dbReference>
<evidence type="ECO:0000256" key="3">
    <source>
        <dbReference type="ARBA" id="ARBA00022741"/>
    </source>
</evidence>
<reference evidence="9 10" key="1">
    <citation type="submission" date="2017-08" db="EMBL/GenBank/DDBJ databases">
        <title>Acidophilic green algal genome provides insights into adaptation to an acidic environment.</title>
        <authorList>
            <person name="Hirooka S."/>
            <person name="Hirose Y."/>
            <person name="Kanesaki Y."/>
            <person name="Higuchi S."/>
            <person name="Fujiwara T."/>
            <person name="Onuma R."/>
            <person name="Era A."/>
            <person name="Ohbayashi R."/>
            <person name="Uzuka A."/>
            <person name="Nozaki H."/>
            <person name="Yoshikawa H."/>
            <person name="Miyagishima S.Y."/>
        </authorList>
    </citation>
    <scope>NUCLEOTIDE SEQUENCE [LARGE SCALE GENOMIC DNA]</scope>
    <source>
        <strain evidence="9 10">NIES-2499</strain>
    </source>
</reference>
<proteinExistence type="predicted"/>
<sequence length="711" mass="78780">MTGWTCHLGPDVGTHDYKTEPKTHYQQQPGDPKGALEDLTNGVARIHLAEQGKAATNEMSPSVATSAVSMISHVHGRQRRDERSITRRELQEAIKYGQKLRANPGRNGDERWRYTHKGVVYITDSTSRHEITSWRVQEDSHSPLASSISTQGGVPVRGAHVVLVVDGSGSMRRQDVPGFEGSRLAAVYQCVAKDLVDMHISQGGHKGTVMSIIQFHDEARILLERAPVNSDLSVMLQQLSHRATAYSHGNFLPALETAYKVFSKDTQGHSHLFLWFLSDGAPSDQYGRVTERLLEYLQRMGSTLGKDRFFLGTVAFGPSNEDYSVLKHMASTLPRSSFQKLGLSIHCLRSAFSSLATSITTLQTELGSNLPTGTSKTIRSLSAATGLNKSAAQSSTTGQTASETGTRLGEVLFVHSEGWDIYCGPEVVRRQRYSLIERKLVQEVVQPVMLNADTMKYITMDWIKFRGLALYKKTFEEGSEQEVWQCSEVVSNTDKASTALCHGPRLVAKESKLIRTKKVLEHYERFCRTAAQAEELALLFNNRLKGGPEVQVHFLQSTLYQVKDSRYPSGLATFCTEQELDGKFTKWNNNAGAVLNLFQVGKISGVIDEEVEEGEGEEDGHHDLMSTSEIPQCFSHFTYEASGGVKLVCDIQGVWNPTDGFTLTDPVIHHCASNSRARMNGATDKGVDGFESFFSTHICNGWCRRLGLSSF</sequence>
<dbReference type="SUPFAM" id="SSF53300">
    <property type="entry name" value="vWA-like"/>
    <property type="match status" value="1"/>
</dbReference>
<dbReference type="Pfam" id="PF00092">
    <property type="entry name" value="VWA"/>
    <property type="match status" value="1"/>
</dbReference>
<dbReference type="GO" id="GO:0004674">
    <property type="term" value="F:protein serine/threonine kinase activity"/>
    <property type="evidence" value="ECO:0007669"/>
    <property type="project" value="UniProtKB-KW"/>
</dbReference>
<evidence type="ECO:0008006" key="11">
    <source>
        <dbReference type="Google" id="ProtNLM"/>
    </source>
</evidence>
<keyword evidence="4" id="KW-0418">Kinase</keyword>
<feature type="region of interest" description="Disordered" evidence="6">
    <location>
        <begin position="1"/>
        <end position="33"/>
    </location>
</feature>
<dbReference type="SUPFAM" id="SSF56112">
    <property type="entry name" value="Protein kinase-like (PK-like)"/>
    <property type="match status" value="1"/>
</dbReference>
<dbReference type="InterPro" id="IPR036465">
    <property type="entry name" value="vWFA_dom_sf"/>
</dbReference>
<keyword evidence="1" id="KW-0723">Serine/threonine-protein kinase</keyword>
<keyword evidence="10" id="KW-1185">Reference proteome</keyword>
<dbReference type="Proteomes" id="UP000232323">
    <property type="component" value="Unassembled WGS sequence"/>
</dbReference>
<dbReference type="GO" id="GO:0005524">
    <property type="term" value="F:ATP binding"/>
    <property type="evidence" value="ECO:0007669"/>
    <property type="project" value="UniProtKB-KW"/>
</dbReference>
<dbReference type="InterPro" id="IPR002035">
    <property type="entry name" value="VWF_A"/>
</dbReference>
<dbReference type="InterPro" id="IPR011009">
    <property type="entry name" value="Kinase-like_dom_sf"/>
</dbReference>
<dbReference type="InterPro" id="IPR051852">
    <property type="entry name" value="Alpha-type_PK"/>
</dbReference>
<evidence type="ECO:0000256" key="4">
    <source>
        <dbReference type="ARBA" id="ARBA00022777"/>
    </source>
</evidence>
<dbReference type="AlphaFoldDB" id="A0A250WPZ8"/>
<evidence type="ECO:0000256" key="1">
    <source>
        <dbReference type="ARBA" id="ARBA00022527"/>
    </source>
</evidence>
<evidence type="ECO:0000259" key="7">
    <source>
        <dbReference type="PROSITE" id="PS50234"/>
    </source>
</evidence>
<dbReference type="SMART" id="SM00327">
    <property type="entry name" value="VWA"/>
    <property type="match status" value="1"/>
</dbReference>
<keyword evidence="5" id="KW-0067">ATP-binding</keyword>
<comment type="caution">
    <text evidence="9">The sequence shown here is derived from an EMBL/GenBank/DDBJ whole genome shotgun (WGS) entry which is preliminary data.</text>
</comment>
<evidence type="ECO:0000313" key="10">
    <source>
        <dbReference type="Proteomes" id="UP000232323"/>
    </source>
</evidence>
<feature type="compositionally biased region" description="Basic and acidic residues" evidence="6">
    <location>
        <begin position="13"/>
        <end position="23"/>
    </location>
</feature>
<dbReference type="OrthoDB" id="543536at2759"/>
<organism evidence="9 10">
    <name type="scientific">Chlamydomonas eustigma</name>
    <dbReference type="NCBI Taxonomy" id="1157962"/>
    <lineage>
        <taxon>Eukaryota</taxon>
        <taxon>Viridiplantae</taxon>
        <taxon>Chlorophyta</taxon>
        <taxon>core chlorophytes</taxon>
        <taxon>Chlorophyceae</taxon>
        <taxon>CS clade</taxon>
        <taxon>Chlamydomonadales</taxon>
        <taxon>Chlamydomonadaceae</taxon>
        <taxon>Chlamydomonas</taxon>
    </lineage>
</organism>
<dbReference type="PANTHER" id="PTHR45992:SF11">
    <property type="entry name" value="ALPHA-TYPE PROTEIN KINASE DOMAIN-CONTAINING PROTEIN"/>
    <property type="match status" value="1"/>
</dbReference>
<dbReference type="SMART" id="SM00811">
    <property type="entry name" value="Alpha_kinase"/>
    <property type="match status" value="1"/>
</dbReference>
<feature type="domain" description="VWFA" evidence="7">
    <location>
        <begin position="160"/>
        <end position="355"/>
    </location>
</feature>
<evidence type="ECO:0000259" key="8">
    <source>
        <dbReference type="PROSITE" id="PS51158"/>
    </source>
</evidence>
<dbReference type="Gene3D" id="3.20.200.10">
    <property type="entry name" value="MHCK/EF2 kinase"/>
    <property type="match status" value="1"/>
</dbReference>